<dbReference type="GO" id="GO:0060090">
    <property type="term" value="F:molecular adaptor activity"/>
    <property type="evidence" value="ECO:0007669"/>
    <property type="project" value="TreeGrafter"/>
</dbReference>
<sequence length="516" mass="56260">MKGYHVTRSLSQHATGPCVCGPEDLDIARSYTPHPQDYYAYYTPGVSHDPSSRRIPSYGGGTFPRSHPGQRQPYDPGPAPHHGHAPRKAQRATAGHLEQYERQLEGFHTLQYQRAATGGEQRERAESPSRIRHLVHSVQRLFTKSHSLEAPSKRQLSNGGGRERGHHHPTQRASRSARRSKSHDRTKSRDPRPRGRNSGWWSSDDNLDSDSGYPPASRGRRGHHTLEGAVQDLTLRTLRAPGDCATCSTVALMGDPGPSVNKSAWAAMTVSQARDVTPSPRVEREQSLHLLQVPSEEWGGACVGGASGNVGEIPCRRMRSGSYIRAMGDDESVDSDTSPTPTPKKALLQREAFRRSVSMDQQPNKYSCKQCANTYANSRTMPKNHNCMHVQRGESMCESVFGDFGESQAVNALDLPGSFRARSHSYVRAIQAGVSQDDDCLPVFSLSGPQGGAKGAAVFPHKRKLPPPPATDVPAATVCFGPEQHRIDPGCVLPEHGAARPTTAPTAQQLRGRQGG</sequence>
<feature type="compositionally biased region" description="Basic residues" evidence="2">
    <location>
        <begin position="164"/>
        <end position="182"/>
    </location>
</feature>
<protein>
    <submittedName>
        <fullName evidence="3">Uncharacterized protein</fullName>
    </submittedName>
</protein>
<dbReference type="PANTHER" id="PTHR12353">
    <property type="entry name" value="DISKS LARGE-ASSOCIATED PROTEIN DAP SAP90/PSD-95-ASSOCIATED PROTEIN"/>
    <property type="match status" value="1"/>
</dbReference>
<dbReference type="GO" id="GO:0099572">
    <property type="term" value="C:postsynaptic specialization"/>
    <property type="evidence" value="ECO:0007669"/>
    <property type="project" value="TreeGrafter"/>
</dbReference>
<feature type="region of interest" description="Disordered" evidence="2">
    <location>
        <begin position="142"/>
        <end position="225"/>
    </location>
</feature>
<feature type="compositionally biased region" description="Basic and acidic residues" evidence="2">
    <location>
        <begin position="183"/>
        <end position="193"/>
    </location>
</feature>
<feature type="region of interest" description="Disordered" evidence="2">
    <location>
        <begin position="42"/>
        <end position="94"/>
    </location>
</feature>
<feature type="compositionally biased region" description="Low complexity" evidence="2">
    <location>
        <begin position="197"/>
        <end position="212"/>
    </location>
</feature>
<dbReference type="GO" id="GO:0023052">
    <property type="term" value="P:signaling"/>
    <property type="evidence" value="ECO:0007669"/>
    <property type="project" value="InterPro"/>
</dbReference>
<dbReference type="GO" id="GO:0098978">
    <property type="term" value="C:glutamatergic synapse"/>
    <property type="evidence" value="ECO:0007669"/>
    <property type="project" value="TreeGrafter"/>
</dbReference>
<accession>A0AAD7WN57</accession>
<proteinExistence type="inferred from homology"/>
<keyword evidence="4" id="KW-1185">Reference proteome</keyword>
<comment type="caution">
    <text evidence="3">The sequence shown here is derived from an EMBL/GenBank/DDBJ whole genome shotgun (WGS) entry which is preliminary data.</text>
</comment>
<organism evidence="3 4">
    <name type="scientific">Aldrovandia affinis</name>
    <dbReference type="NCBI Taxonomy" id="143900"/>
    <lineage>
        <taxon>Eukaryota</taxon>
        <taxon>Metazoa</taxon>
        <taxon>Chordata</taxon>
        <taxon>Craniata</taxon>
        <taxon>Vertebrata</taxon>
        <taxon>Euteleostomi</taxon>
        <taxon>Actinopterygii</taxon>
        <taxon>Neopterygii</taxon>
        <taxon>Teleostei</taxon>
        <taxon>Notacanthiformes</taxon>
        <taxon>Halosauridae</taxon>
        <taxon>Aldrovandia</taxon>
    </lineage>
</organism>
<feature type="compositionally biased region" description="Basic residues" evidence="2">
    <location>
        <begin position="81"/>
        <end position="90"/>
    </location>
</feature>
<dbReference type="InterPro" id="IPR005026">
    <property type="entry name" value="SAPAP"/>
</dbReference>
<dbReference type="AlphaFoldDB" id="A0AAD7WN57"/>
<dbReference type="Proteomes" id="UP001221898">
    <property type="component" value="Unassembled WGS sequence"/>
</dbReference>
<dbReference type="EMBL" id="JAINUG010000061">
    <property type="protein sequence ID" value="KAJ8402883.1"/>
    <property type="molecule type" value="Genomic_DNA"/>
</dbReference>
<evidence type="ECO:0000313" key="4">
    <source>
        <dbReference type="Proteomes" id="UP001221898"/>
    </source>
</evidence>
<name>A0AAD7WN57_9TELE</name>
<gene>
    <name evidence="3" type="ORF">AAFF_G00361970</name>
</gene>
<comment type="similarity">
    <text evidence="1">Belongs to the SAPAP family.</text>
</comment>
<evidence type="ECO:0000313" key="3">
    <source>
        <dbReference type="EMBL" id="KAJ8402883.1"/>
    </source>
</evidence>
<dbReference type="PANTHER" id="PTHR12353:SF4">
    <property type="entry name" value="DISKS LARGE-ASSOCIATED PROTEIN 3"/>
    <property type="match status" value="1"/>
</dbReference>
<feature type="region of interest" description="Disordered" evidence="2">
    <location>
        <begin position="494"/>
        <end position="516"/>
    </location>
</feature>
<evidence type="ECO:0000256" key="1">
    <source>
        <dbReference type="ARBA" id="ARBA00008839"/>
    </source>
</evidence>
<reference evidence="3" key="1">
    <citation type="journal article" date="2023" name="Science">
        <title>Genome structures resolve the early diversification of teleost fishes.</title>
        <authorList>
            <person name="Parey E."/>
            <person name="Louis A."/>
            <person name="Montfort J."/>
            <person name="Bouchez O."/>
            <person name="Roques C."/>
            <person name="Iampietro C."/>
            <person name="Lluch J."/>
            <person name="Castinel A."/>
            <person name="Donnadieu C."/>
            <person name="Desvignes T."/>
            <person name="Floi Bucao C."/>
            <person name="Jouanno E."/>
            <person name="Wen M."/>
            <person name="Mejri S."/>
            <person name="Dirks R."/>
            <person name="Jansen H."/>
            <person name="Henkel C."/>
            <person name="Chen W.J."/>
            <person name="Zahm M."/>
            <person name="Cabau C."/>
            <person name="Klopp C."/>
            <person name="Thompson A.W."/>
            <person name="Robinson-Rechavi M."/>
            <person name="Braasch I."/>
            <person name="Lecointre G."/>
            <person name="Bobe J."/>
            <person name="Postlethwait J.H."/>
            <person name="Berthelot C."/>
            <person name="Roest Crollius H."/>
            <person name="Guiguen Y."/>
        </authorList>
    </citation>
    <scope>NUCLEOTIDE SEQUENCE</scope>
    <source>
        <strain evidence="3">NC1722</strain>
    </source>
</reference>
<evidence type="ECO:0000256" key="2">
    <source>
        <dbReference type="SAM" id="MobiDB-lite"/>
    </source>
</evidence>